<sequence length="148" mass="17425">MNATEKLTVQAKDFLKPHERFDKTEHVSYFLALCEVSHNNSKVAMELIFGNALVVNRTKASTWREIWESEYSFADQINSTYWEDDSHYQHAEAALEKLEETFSEGKMKDYLINERNYYLFPELEIAFCIDKETVEKYGLKKPGEHILD</sequence>
<evidence type="ECO:0000313" key="1">
    <source>
        <dbReference type="EMBL" id="AJD93332.1"/>
    </source>
</evidence>
<proteinExistence type="predicted"/>
<protein>
    <submittedName>
        <fullName evidence="1">Uncharacterized protein</fullName>
    </submittedName>
</protein>
<keyword evidence="2" id="KW-1185">Reference proteome</keyword>
<organism evidence="1 2">
    <name type="scientific">Jeotgalibacillus malaysiensis</name>
    <dbReference type="NCBI Taxonomy" id="1508404"/>
    <lineage>
        <taxon>Bacteria</taxon>
        <taxon>Bacillati</taxon>
        <taxon>Bacillota</taxon>
        <taxon>Bacilli</taxon>
        <taxon>Bacillales</taxon>
        <taxon>Caryophanaceae</taxon>
        <taxon>Jeotgalibacillus</taxon>
    </lineage>
</organism>
<gene>
    <name evidence="1" type="ORF">JMA_40140</name>
</gene>
<accession>A0A0B5AXD6</accession>
<reference evidence="1 2" key="1">
    <citation type="submission" date="2014-08" db="EMBL/GenBank/DDBJ databases">
        <title>Complete genome of a marine bacteria Jeotgalibacillus malaysiensis.</title>
        <authorList>
            <person name="Yaakop A.S."/>
            <person name="Chan K.-G."/>
            <person name="Goh K.M."/>
        </authorList>
    </citation>
    <scope>NUCLEOTIDE SEQUENCE [LARGE SCALE GENOMIC DNA]</scope>
    <source>
        <strain evidence="1 2">D5</strain>
        <plasmid evidence="2">Plasmid</plasmid>
    </source>
</reference>
<dbReference type="AlphaFoldDB" id="A0A0B5AXD6"/>
<dbReference type="BioCyc" id="JESP1508404:G14D9-13298-MONOMER"/>
<keyword evidence="1" id="KW-0614">Plasmid</keyword>
<dbReference type="OrthoDB" id="9976399at2"/>
<dbReference type="EMBL" id="CP009417">
    <property type="protein sequence ID" value="AJD93332.1"/>
    <property type="molecule type" value="Genomic_DNA"/>
</dbReference>
<geneLocation type="plasmid" evidence="2"/>
<dbReference type="KEGG" id="jeo:JMA_40140"/>
<dbReference type="Proteomes" id="UP000031449">
    <property type="component" value="Plasmid unnamed"/>
</dbReference>
<dbReference type="HOGENOM" id="CLU_1756399_0_0_9"/>
<name>A0A0B5AXD6_9BACL</name>
<evidence type="ECO:0000313" key="2">
    <source>
        <dbReference type="Proteomes" id="UP000031449"/>
    </source>
</evidence>